<protein>
    <submittedName>
        <fullName evidence="1">Uncharacterized protein</fullName>
    </submittedName>
</protein>
<name>A0A0W8E3E0_9ZZZZ</name>
<comment type="caution">
    <text evidence="1">The sequence shown here is derived from an EMBL/GenBank/DDBJ whole genome shotgun (WGS) entry which is preliminary data.</text>
</comment>
<proteinExistence type="predicted"/>
<sequence>MYNYKKRFLLILLVALFTLSITVSAIGKECNDDNKVGVIVFTAEEITDQNILYQRAINNISDTGKSSATEAVLVSPDGSSDLIDTYQTTQLLKSEVYSNGSSKNTYVTNSFATIKLDSRGFAGSDDVTKHKWDQYDYVRAQSTIYFNIFEDDNSTNYYDLVQVAGRWDKYNSPVSLSNRSCAMHAMGNNYYGGGGENYYAFYNLSADNWIKLAPVAWDPVDPTLDGEVGALTKVTITHLMHPESSWQLLLSNSLS</sequence>
<evidence type="ECO:0000313" key="1">
    <source>
        <dbReference type="EMBL" id="KUG03109.1"/>
    </source>
</evidence>
<accession>A0A0W8E3E0</accession>
<dbReference type="AlphaFoldDB" id="A0A0W8E3E0"/>
<dbReference type="EMBL" id="LNQE01001892">
    <property type="protein sequence ID" value="KUG03109.1"/>
    <property type="molecule type" value="Genomic_DNA"/>
</dbReference>
<reference evidence="1" key="1">
    <citation type="journal article" date="2015" name="Proc. Natl. Acad. Sci. U.S.A.">
        <title>Networks of energetic and metabolic interactions define dynamics in microbial communities.</title>
        <authorList>
            <person name="Embree M."/>
            <person name="Liu J.K."/>
            <person name="Al-Bassam M.M."/>
            <person name="Zengler K."/>
        </authorList>
    </citation>
    <scope>NUCLEOTIDE SEQUENCE</scope>
</reference>
<organism evidence="1">
    <name type="scientific">hydrocarbon metagenome</name>
    <dbReference type="NCBI Taxonomy" id="938273"/>
    <lineage>
        <taxon>unclassified sequences</taxon>
        <taxon>metagenomes</taxon>
        <taxon>ecological metagenomes</taxon>
    </lineage>
</organism>
<gene>
    <name evidence="1" type="ORF">ASZ90_019449</name>
</gene>